<feature type="coiled-coil region" evidence="1">
    <location>
        <begin position="107"/>
        <end position="134"/>
    </location>
</feature>
<dbReference type="AlphaFoldDB" id="A0A378UGL0"/>
<evidence type="ECO:0000313" key="5">
    <source>
        <dbReference type="Proteomes" id="UP000254651"/>
    </source>
</evidence>
<dbReference type="EMBL" id="UGQS01000002">
    <property type="protein sequence ID" value="STZ76280.1"/>
    <property type="molecule type" value="Genomic_DNA"/>
</dbReference>
<gene>
    <name evidence="4" type="ORF">NCTC10295_01041</name>
</gene>
<evidence type="ECO:0000256" key="1">
    <source>
        <dbReference type="SAM" id="Coils"/>
    </source>
</evidence>
<keyword evidence="5" id="KW-1185">Reference proteome</keyword>
<evidence type="ECO:0000256" key="2">
    <source>
        <dbReference type="SAM" id="SignalP"/>
    </source>
</evidence>
<evidence type="ECO:0000259" key="3">
    <source>
        <dbReference type="Pfam" id="PF13511"/>
    </source>
</evidence>
<sequence length="136" mass="14402">MNKIPLTLLLCVCCSSAQAAPVFECTDRAGRTLYTQEGGSRCTPARLGRQTVYSSALPAAPAKAEAAVETAPNNQADDTATARNAVERARAALEAGRQVRYGNERNYAKYLERIGGLEQQLKDAEAALEAAASAGR</sequence>
<feature type="domain" description="DUF4124" evidence="3">
    <location>
        <begin position="9"/>
        <end position="67"/>
    </location>
</feature>
<feature type="signal peptide" evidence="2">
    <location>
        <begin position="1"/>
        <end position="19"/>
    </location>
</feature>
<organism evidence="4 5">
    <name type="scientific">Bergeriella denitrificans</name>
    <name type="common">Neisseria denitrificans</name>
    <dbReference type="NCBI Taxonomy" id="494"/>
    <lineage>
        <taxon>Bacteria</taxon>
        <taxon>Pseudomonadati</taxon>
        <taxon>Pseudomonadota</taxon>
        <taxon>Betaproteobacteria</taxon>
        <taxon>Neisseriales</taxon>
        <taxon>Neisseriaceae</taxon>
        <taxon>Bergeriella</taxon>
    </lineage>
</organism>
<evidence type="ECO:0000313" key="4">
    <source>
        <dbReference type="EMBL" id="STZ76280.1"/>
    </source>
</evidence>
<dbReference type="Pfam" id="PF13511">
    <property type="entry name" value="DUF4124"/>
    <property type="match status" value="1"/>
</dbReference>
<proteinExistence type="predicted"/>
<feature type="chain" id="PRO_5016640681" description="DUF4124 domain-containing protein" evidence="2">
    <location>
        <begin position="20"/>
        <end position="136"/>
    </location>
</feature>
<dbReference type="Proteomes" id="UP000254651">
    <property type="component" value="Unassembled WGS sequence"/>
</dbReference>
<keyword evidence="1" id="KW-0175">Coiled coil</keyword>
<dbReference type="RefSeq" id="WP_066080825.1">
    <property type="nucleotide sequence ID" value="NZ_CP181246.1"/>
</dbReference>
<reference evidence="4 5" key="1">
    <citation type="submission" date="2018-06" db="EMBL/GenBank/DDBJ databases">
        <authorList>
            <consortium name="Pathogen Informatics"/>
            <person name="Doyle S."/>
        </authorList>
    </citation>
    <scope>NUCLEOTIDE SEQUENCE [LARGE SCALE GENOMIC DNA]</scope>
    <source>
        <strain evidence="4 5">NCTC10295</strain>
    </source>
</reference>
<keyword evidence="2" id="KW-0732">Signal</keyword>
<dbReference type="InterPro" id="IPR025392">
    <property type="entry name" value="DUF4124"/>
</dbReference>
<name>A0A378UGL0_BERDE</name>
<protein>
    <recommendedName>
        <fullName evidence="3">DUF4124 domain-containing protein</fullName>
    </recommendedName>
</protein>
<accession>A0A378UGL0</accession>